<sequence>MREMEITLGHTPDADDAFMFYGFACGAVGSSRFAIKHVIQDIETLNKRALAHELDATAVSAHAYAYLKDYVILRGGGSFGLKYGPVVIARKDKGMTLDGLKDATIAIPGRMTSANLLLKLAIGKFREKEMSFEAIPQAVLTGEVDAGLVIHEAQITYDKTKFAGIMELGQWWDSQTGGLPVPLGINVASARTMDRGQLKEFSDLFVKSIEYGLDNIDASVDYAMQYSRGQPKETIKKFVLMYVNEITRDMGPEGRKAIEKMFSMACERRILESDVRVDVI</sequence>
<comment type="caution">
    <text evidence="3">Lacks conserved residue(s) required for the propagation of feature annotation.</text>
</comment>
<feature type="active site" description="Proton acceptor" evidence="3">
    <location>
        <position position="151"/>
    </location>
</feature>
<organism evidence="4 5">
    <name type="scientific">Candidatus Nitrososphaera evergladensis SR1</name>
    <dbReference type="NCBI Taxonomy" id="1459636"/>
    <lineage>
        <taxon>Archaea</taxon>
        <taxon>Nitrososphaerota</taxon>
        <taxon>Nitrososphaeria</taxon>
        <taxon>Nitrososphaerales</taxon>
        <taxon>Nitrososphaeraceae</taxon>
        <taxon>Nitrososphaera</taxon>
    </lineage>
</organism>
<keyword evidence="5" id="KW-1185">Reference proteome</keyword>
<name>A0A075MPU7_9ARCH</name>
<keyword evidence="2 3" id="KW-0456">Lyase</keyword>
<dbReference type="SUPFAM" id="SSF53850">
    <property type="entry name" value="Periplasmic binding protein-like II"/>
    <property type="match status" value="1"/>
</dbReference>
<dbReference type="HOGENOM" id="CLU_070326_0_0_2"/>
<dbReference type="Pfam" id="PF02621">
    <property type="entry name" value="VitK2_biosynth"/>
    <property type="match status" value="1"/>
</dbReference>
<keyword evidence="1 3" id="KW-0474">Menaquinone biosynthesis</keyword>
<comment type="catalytic activity">
    <reaction evidence="3">
        <text>cyclic dehypoxanthinylfutalosinate = 1,4-dihydroxy-6-naphthoate + dihydroxyacetone</text>
        <dbReference type="Rhea" id="RHEA:33087"/>
        <dbReference type="ChEBI" id="CHEBI:16016"/>
        <dbReference type="ChEBI" id="CHEBI:64254"/>
        <dbReference type="ChEBI" id="CHEBI:64270"/>
        <dbReference type="EC" id="4.1.99.29"/>
    </reaction>
</comment>
<dbReference type="InterPro" id="IPR003773">
    <property type="entry name" value="Menaquinone_biosynth"/>
</dbReference>
<dbReference type="STRING" id="1459636.NTE_00799"/>
<dbReference type="PANTHER" id="PTHR37167">
    <property type="entry name" value="1,4-DIHYDROXY-6-NAPHTOATE SYNTHASE"/>
    <property type="match status" value="1"/>
</dbReference>
<dbReference type="UniPathway" id="UPA00079"/>
<evidence type="ECO:0000313" key="4">
    <source>
        <dbReference type="EMBL" id="AIF82877.1"/>
    </source>
</evidence>
<comment type="function">
    <text evidence="3">Catalyzes the conversion of cyclic dehypoxanthine futalosine (cyclic DHFL) into 1,4-dihydroxy-6-naphthoate, a step in the biosynthesis of menaquinone (MK, vitamin K2).</text>
</comment>
<dbReference type="Proteomes" id="UP000028194">
    <property type="component" value="Chromosome"/>
</dbReference>
<dbReference type="PANTHER" id="PTHR37167:SF1">
    <property type="entry name" value="1,4-DIHYDROXY-6-NAPHTOATE SYNTHASE"/>
    <property type="match status" value="1"/>
</dbReference>
<dbReference type="InterPro" id="IPR030869">
    <property type="entry name" value="MqnD"/>
</dbReference>
<proteinExistence type="inferred from homology"/>
<evidence type="ECO:0000313" key="5">
    <source>
        <dbReference type="Proteomes" id="UP000028194"/>
    </source>
</evidence>
<dbReference type="GO" id="GO:0009234">
    <property type="term" value="P:menaquinone biosynthetic process"/>
    <property type="evidence" value="ECO:0007669"/>
    <property type="project" value="UniProtKB-UniRule"/>
</dbReference>
<dbReference type="GO" id="GO:0016830">
    <property type="term" value="F:carbon-carbon lyase activity"/>
    <property type="evidence" value="ECO:0007669"/>
    <property type="project" value="UniProtKB-UniRule"/>
</dbReference>
<dbReference type="eggNOG" id="arCOG00654">
    <property type="taxonomic scope" value="Archaea"/>
</dbReference>
<dbReference type="EMBL" id="CP007174">
    <property type="protein sequence ID" value="AIF82877.1"/>
    <property type="molecule type" value="Genomic_DNA"/>
</dbReference>
<dbReference type="HAMAP" id="MF_00996">
    <property type="entry name" value="MqnD"/>
    <property type="match status" value="1"/>
</dbReference>
<dbReference type="KEGG" id="nev:NTE_00799"/>
<dbReference type="AlphaFoldDB" id="A0A075MPU7"/>
<reference evidence="4 5" key="1">
    <citation type="journal article" date="2014" name="PLoS ONE">
        <title>Genome Sequence of Candidatus Nitrososphaera evergladensis from Group I.1b Enriched from Everglades Soil Reveals Novel Genomic Features of the Ammonia-Oxidizing Archaea.</title>
        <authorList>
            <person name="Zhalnina K.V."/>
            <person name="Dias R."/>
            <person name="Leonard M.T."/>
            <person name="Dorr de Quadros P."/>
            <person name="Camargo F.A."/>
            <person name="Drew J.C."/>
            <person name="Farmerie W.G."/>
            <person name="Daroub S.H."/>
            <person name="Triplett E.W."/>
        </authorList>
    </citation>
    <scope>NUCLEOTIDE SEQUENCE [LARGE SCALE GENOMIC DNA]</scope>
    <source>
        <strain evidence="4 5">SR1</strain>
    </source>
</reference>
<accession>A0A075MPU7</accession>
<comment type="pathway">
    <text evidence="3">Quinol/quinone metabolism; menaquinone biosynthesis.</text>
</comment>
<evidence type="ECO:0000256" key="2">
    <source>
        <dbReference type="ARBA" id="ARBA00023239"/>
    </source>
</evidence>
<evidence type="ECO:0000256" key="3">
    <source>
        <dbReference type="HAMAP-Rule" id="MF_00996"/>
    </source>
</evidence>
<protein>
    <recommendedName>
        <fullName evidence="3">1,4-dihydroxy-6-naphtoate synthase</fullName>
        <ecNumber evidence="3">4.1.99.29</ecNumber>
    </recommendedName>
    <alternativeName>
        <fullName evidence="3">Menaquinone biosynthetic enzyme MqnD</fullName>
    </alternativeName>
</protein>
<dbReference type="Gene3D" id="3.40.190.10">
    <property type="entry name" value="Periplasmic binding protein-like II"/>
    <property type="match status" value="2"/>
</dbReference>
<dbReference type="EC" id="4.1.99.29" evidence="3"/>
<evidence type="ECO:0000256" key="1">
    <source>
        <dbReference type="ARBA" id="ARBA00022428"/>
    </source>
</evidence>
<gene>
    <name evidence="3" type="primary">mqnD</name>
    <name evidence="4" type="ORF">NTE_00799</name>
</gene>
<feature type="binding site" evidence="3">
    <location>
        <begin position="113"/>
        <end position="114"/>
    </location>
    <ligand>
        <name>substrate</name>
    </ligand>
</feature>
<comment type="similarity">
    <text evidence="3">Belongs to the MqnA/MqnD family. MqnD subfamily.</text>
</comment>